<evidence type="ECO:0000256" key="2">
    <source>
        <dbReference type="SAM" id="MobiDB-lite"/>
    </source>
</evidence>
<dbReference type="InterPro" id="IPR007608">
    <property type="entry name" value="Senescence_reg_S40"/>
</dbReference>
<accession>A0A9N7N787</accession>
<protein>
    <submittedName>
        <fullName evidence="3">Uncharacterized protein</fullName>
    </submittedName>
</protein>
<dbReference type="Pfam" id="PF04520">
    <property type="entry name" value="Senescence_reg"/>
    <property type="match status" value="1"/>
</dbReference>
<evidence type="ECO:0000256" key="1">
    <source>
        <dbReference type="ARBA" id="ARBA00034773"/>
    </source>
</evidence>
<dbReference type="GO" id="GO:0010150">
    <property type="term" value="P:leaf senescence"/>
    <property type="evidence" value="ECO:0007669"/>
    <property type="project" value="UniProtKB-ARBA"/>
</dbReference>
<reference evidence="3" key="1">
    <citation type="submission" date="2019-12" db="EMBL/GenBank/DDBJ databases">
        <authorList>
            <person name="Scholes J."/>
        </authorList>
    </citation>
    <scope>NUCLEOTIDE SEQUENCE</scope>
</reference>
<gene>
    <name evidence="3" type="ORF">SHERM_21613</name>
</gene>
<dbReference type="AlphaFoldDB" id="A0A9N7N787"/>
<comment type="caution">
    <text evidence="3">The sequence shown here is derived from an EMBL/GenBank/DDBJ whole genome shotgun (WGS) entry which is preliminary data.</text>
</comment>
<comment type="similarity">
    <text evidence="1">Belongs to the senescence regulator S40 family.</text>
</comment>
<dbReference type="EMBL" id="CACSLK010024787">
    <property type="protein sequence ID" value="CAA0824708.1"/>
    <property type="molecule type" value="Genomic_DNA"/>
</dbReference>
<evidence type="ECO:0000313" key="3">
    <source>
        <dbReference type="EMBL" id="CAA0824708.1"/>
    </source>
</evidence>
<proteinExistence type="inferred from homology"/>
<feature type="region of interest" description="Disordered" evidence="2">
    <location>
        <begin position="1"/>
        <end position="27"/>
    </location>
</feature>
<dbReference type="Proteomes" id="UP001153555">
    <property type="component" value="Unassembled WGS sequence"/>
</dbReference>
<evidence type="ECO:0000313" key="4">
    <source>
        <dbReference type="Proteomes" id="UP001153555"/>
    </source>
</evidence>
<dbReference type="OrthoDB" id="1927868at2759"/>
<name>A0A9N7N787_STRHE</name>
<keyword evidence="4" id="KW-1185">Reference proteome</keyword>
<organism evidence="3 4">
    <name type="scientific">Striga hermonthica</name>
    <name type="common">Purple witchweed</name>
    <name type="synonym">Buchnera hermonthica</name>
    <dbReference type="NCBI Taxonomy" id="68872"/>
    <lineage>
        <taxon>Eukaryota</taxon>
        <taxon>Viridiplantae</taxon>
        <taxon>Streptophyta</taxon>
        <taxon>Embryophyta</taxon>
        <taxon>Tracheophyta</taxon>
        <taxon>Spermatophyta</taxon>
        <taxon>Magnoliopsida</taxon>
        <taxon>eudicotyledons</taxon>
        <taxon>Gunneridae</taxon>
        <taxon>Pentapetalae</taxon>
        <taxon>asterids</taxon>
        <taxon>lamiids</taxon>
        <taxon>Lamiales</taxon>
        <taxon>Orobanchaceae</taxon>
        <taxon>Buchnereae</taxon>
        <taxon>Striga</taxon>
    </lineage>
</organism>
<feature type="region of interest" description="Disordered" evidence="2">
    <location>
        <begin position="50"/>
        <end position="72"/>
    </location>
</feature>
<sequence length="140" mass="15637">MAELSPDMSTVYRPSPPPFFRLTKTPSFNPNRIVDPLELHESDVVWSFAASPAPHTRPPPDGGRRRFNPSRSGLSAILYDEGHRLVGRKSSPMVIPQEARREEAPAKLRQSAPVNIPAWPRGPKRLDGTALTLSVTFFFH</sequence>